<dbReference type="Pfam" id="PF01381">
    <property type="entry name" value="HTH_3"/>
    <property type="match status" value="1"/>
</dbReference>
<dbReference type="Gene3D" id="1.10.260.40">
    <property type="entry name" value="lambda repressor-like DNA-binding domains"/>
    <property type="match status" value="1"/>
</dbReference>
<dbReference type="SMART" id="SM00530">
    <property type="entry name" value="HTH_XRE"/>
    <property type="match status" value="1"/>
</dbReference>
<dbReference type="CDD" id="cd00093">
    <property type="entry name" value="HTH_XRE"/>
    <property type="match status" value="1"/>
</dbReference>
<gene>
    <name evidence="2" type="ORF">NCTC9783_03585</name>
</gene>
<dbReference type="Proteomes" id="UP000254880">
    <property type="component" value="Unassembled WGS sequence"/>
</dbReference>
<dbReference type="PROSITE" id="PS50943">
    <property type="entry name" value="HTH_CROC1"/>
    <property type="match status" value="1"/>
</dbReference>
<dbReference type="GO" id="GO:0003677">
    <property type="term" value="F:DNA binding"/>
    <property type="evidence" value="ECO:0007669"/>
    <property type="project" value="InterPro"/>
</dbReference>
<dbReference type="EMBL" id="UGYT01000001">
    <property type="protein sequence ID" value="SUI88724.1"/>
    <property type="molecule type" value="Genomic_DNA"/>
</dbReference>
<accession>A0A380AXP7</accession>
<dbReference type="SUPFAM" id="SSF47413">
    <property type="entry name" value="lambda repressor-like DNA-binding domains"/>
    <property type="match status" value="1"/>
</dbReference>
<dbReference type="InterPro" id="IPR010982">
    <property type="entry name" value="Lambda_DNA-bd_dom_sf"/>
</dbReference>
<protein>
    <submittedName>
        <fullName evidence="2">Putative repressor protein</fullName>
    </submittedName>
</protein>
<evidence type="ECO:0000313" key="2">
    <source>
        <dbReference type="EMBL" id="SUI88724.1"/>
    </source>
</evidence>
<evidence type="ECO:0000259" key="1">
    <source>
        <dbReference type="PROSITE" id="PS50943"/>
    </source>
</evidence>
<dbReference type="AlphaFoldDB" id="A0A380AXP7"/>
<dbReference type="RefSeq" id="WP_238599102.1">
    <property type="nucleotide sequence ID" value="NZ_CP024470.1"/>
</dbReference>
<reference evidence="2 3" key="1">
    <citation type="submission" date="2018-06" db="EMBL/GenBank/DDBJ databases">
        <authorList>
            <consortium name="Pathogen Informatics"/>
            <person name="Doyle S."/>
        </authorList>
    </citation>
    <scope>NUCLEOTIDE SEQUENCE [LARGE SCALE GENOMIC DNA]</scope>
    <source>
        <strain evidence="2 3">NCTC9783</strain>
    </source>
</reference>
<feature type="domain" description="HTH cro/C1-type" evidence="1">
    <location>
        <begin position="36"/>
        <end position="78"/>
    </location>
</feature>
<evidence type="ECO:0000313" key="3">
    <source>
        <dbReference type="Proteomes" id="UP000254880"/>
    </source>
</evidence>
<sequence>MTGEKESKNAGRIFMPPEIMRFKERLEEAMNGESSRAFAAKCGLSDGVIRNYLSGKTYPSLDRLAQIAYATGRPIEWFIQSQSMPMVEHKNTQENKNSQPDRSTLKTKLIAIVELLEDKELHSAIELFRKKGFEALMPEIFSSDDSIQADLQGISQQTLQTAKMLESLPTDTRKKILSKYGIYEQEGLVAPSQEPQDVKKAV</sequence>
<organism evidence="2 3">
    <name type="scientific">Shigella flexneri</name>
    <dbReference type="NCBI Taxonomy" id="623"/>
    <lineage>
        <taxon>Bacteria</taxon>
        <taxon>Pseudomonadati</taxon>
        <taxon>Pseudomonadota</taxon>
        <taxon>Gammaproteobacteria</taxon>
        <taxon>Enterobacterales</taxon>
        <taxon>Enterobacteriaceae</taxon>
        <taxon>Shigella</taxon>
    </lineage>
</organism>
<proteinExistence type="predicted"/>
<name>A0A380AXP7_SHIFL</name>
<dbReference type="InterPro" id="IPR001387">
    <property type="entry name" value="Cro/C1-type_HTH"/>
</dbReference>